<evidence type="ECO:0000256" key="3">
    <source>
        <dbReference type="ARBA" id="ARBA00023004"/>
    </source>
</evidence>
<dbReference type="RefSeq" id="WP_184791701.1">
    <property type="nucleotide sequence ID" value="NZ_BONT01000060.1"/>
</dbReference>
<evidence type="ECO:0000259" key="4">
    <source>
        <dbReference type="Pfam" id="PF08007"/>
    </source>
</evidence>
<dbReference type="GO" id="GO:0046872">
    <property type="term" value="F:metal ion binding"/>
    <property type="evidence" value="ECO:0007669"/>
    <property type="project" value="UniProtKB-KW"/>
</dbReference>
<keyword evidence="6" id="KW-1185">Reference proteome</keyword>
<organism evidence="5 6">
    <name type="scientific">Phytomonospora endophytica</name>
    <dbReference type="NCBI Taxonomy" id="714109"/>
    <lineage>
        <taxon>Bacteria</taxon>
        <taxon>Bacillati</taxon>
        <taxon>Actinomycetota</taxon>
        <taxon>Actinomycetes</taxon>
        <taxon>Micromonosporales</taxon>
        <taxon>Micromonosporaceae</taxon>
        <taxon>Phytomonospora</taxon>
    </lineage>
</organism>
<evidence type="ECO:0000256" key="2">
    <source>
        <dbReference type="ARBA" id="ARBA00022723"/>
    </source>
</evidence>
<dbReference type="PANTHER" id="PTHR13096">
    <property type="entry name" value="MINA53 MYC INDUCED NUCLEAR ANTIGEN"/>
    <property type="match status" value="1"/>
</dbReference>
<evidence type="ECO:0000256" key="1">
    <source>
        <dbReference type="ARBA" id="ARBA00001954"/>
    </source>
</evidence>
<sequence length="298" mass="31267">MTTAVAATELFGPDGAIGRAWGTIPTVVRDGPLTALLPGADELLATPLLRPPFITVLDEGTPVAPSRYCRAEAFASPGRAEQIVDADALDGLLSAGAAVKFNRLELWSPAVAALASEIGAARGKKVKVWGFLSPHAQRLVPAHRDPAHVVAVQLDGRKGWILGGPCPEEAWSAMKTPEPGEETRVELEAGDILYLPYGYAHCAAAETSSSFHISFALEGTTAGELRHRIVKHVVDRLDGTDSTEVGEHNLAAIAAELHGVLDEAARAVAALPGRDGVERIHAGDTAEVIDRLLGSDAP</sequence>
<feature type="domain" description="JmjC" evidence="4">
    <location>
        <begin position="126"/>
        <end position="224"/>
    </location>
</feature>
<dbReference type="InterPro" id="IPR003347">
    <property type="entry name" value="JmjC_dom"/>
</dbReference>
<protein>
    <recommendedName>
        <fullName evidence="4">JmjC domain-containing protein</fullName>
    </recommendedName>
</protein>
<gene>
    <name evidence="5" type="ORF">HNR73_006735</name>
</gene>
<evidence type="ECO:0000313" key="6">
    <source>
        <dbReference type="Proteomes" id="UP000548476"/>
    </source>
</evidence>
<dbReference type="InterPro" id="IPR039994">
    <property type="entry name" value="NO66-like"/>
</dbReference>
<keyword evidence="2" id="KW-0479">Metal-binding</keyword>
<keyword evidence="3" id="KW-0408">Iron</keyword>
<dbReference type="Proteomes" id="UP000548476">
    <property type="component" value="Unassembled WGS sequence"/>
</dbReference>
<proteinExistence type="predicted"/>
<comment type="cofactor">
    <cofactor evidence="1">
        <name>Fe(2+)</name>
        <dbReference type="ChEBI" id="CHEBI:29033"/>
    </cofactor>
</comment>
<dbReference type="EMBL" id="JACHGT010000018">
    <property type="protein sequence ID" value="MBB6038849.1"/>
    <property type="molecule type" value="Genomic_DNA"/>
</dbReference>
<name>A0A841G2C7_9ACTN</name>
<dbReference type="PANTHER" id="PTHR13096:SF8">
    <property type="entry name" value="RIBOSOMAL OXYGENASE 1"/>
    <property type="match status" value="1"/>
</dbReference>
<comment type="caution">
    <text evidence="5">The sequence shown here is derived from an EMBL/GenBank/DDBJ whole genome shotgun (WGS) entry which is preliminary data.</text>
</comment>
<dbReference type="Pfam" id="PF08007">
    <property type="entry name" value="JmjC_2"/>
    <property type="match status" value="1"/>
</dbReference>
<reference evidence="5 6" key="1">
    <citation type="submission" date="2020-08" db="EMBL/GenBank/DDBJ databases">
        <title>Genomic Encyclopedia of Type Strains, Phase IV (KMG-IV): sequencing the most valuable type-strain genomes for metagenomic binning, comparative biology and taxonomic classification.</title>
        <authorList>
            <person name="Goeker M."/>
        </authorList>
    </citation>
    <scope>NUCLEOTIDE SEQUENCE [LARGE SCALE GENOMIC DNA]</scope>
    <source>
        <strain evidence="5 6">YIM 65646</strain>
    </source>
</reference>
<dbReference type="Gene3D" id="2.60.120.650">
    <property type="entry name" value="Cupin"/>
    <property type="match status" value="1"/>
</dbReference>
<dbReference type="AlphaFoldDB" id="A0A841G2C7"/>
<dbReference type="SUPFAM" id="SSF51197">
    <property type="entry name" value="Clavaminate synthase-like"/>
    <property type="match status" value="1"/>
</dbReference>
<accession>A0A841G2C7</accession>
<evidence type="ECO:0000313" key="5">
    <source>
        <dbReference type="EMBL" id="MBB6038849.1"/>
    </source>
</evidence>